<dbReference type="EMBL" id="CM023473">
    <property type="protein sequence ID" value="KAH7952895.1"/>
    <property type="molecule type" value="Genomic_DNA"/>
</dbReference>
<dbReference type="Proteomes" id="UP000821865">
    <property type="component" value="Chromosome 4"/>
</dbReference>
<sequence>MTQPPRINRLPPADQESRYEATSAKYGAPAYRRGQDLKDAVDNIAEATHGGTHIDAPLHFHKGGWSVADIPIERLMYVPIVKLDIRRQAEADPN</sequence>
<reference evidence="1" key="1">
    <citation type="submission" date="2020-05" db="EMBL/GenBank/DDBJ databases">
        <title>Large-scale comparative analyses of tick genomes elucidate their genetic diversity and vector capacities.</title>
        <authorList>
            <person name="Jia N."/>
            <person name="Wang J."/>
            <person name="Shi W."/>
            <person name="Du L."/>
            <person name="Sun Y."/>
            <person name="Zhan W."/>
            <person name="Jiang J."/>
            <person name="Wang Q."/>
            <person name="Zhang B."/>
            <person name="Ji P."/>
            <person name="Sakyi L.B."/>
            <person name="Cui X."/>
            <person name="Yuan T."/>
            <person name="Jiang B."/>
            <person name="Yang W."/>
            <person name="Lam T.T.-Y."/>
            <person name="Chang Q."/>
            <person name="Ding S."/>
            <person name="Wang X."/>
            <person name="Zhu J."/>
            <person name="Ruan X."/>
            <person name="Zhao L."/>
            <person name="Wei J."/>
            <person name="Que T."/>
            <person name="Du C."/>
            <person name="Cheng J."/>
            <person name="Dai P."/>
            <person name="Han X."/>
            <person name="Huang E."/>
            <person name="Gao Y."/>
            <person name="Liu J."/>
            <person name="Shao H."/>
            <person name="Ye R."/>
            <person name="Li L."/>
            <person name="Wei W."/>
            <person name="Wang X."/>
            <person name="Wang C."/>
            <person name="Yang T."/>
            <person name="Huo Q."/>
            <person name="Li W."/>
            <person name="Guo W."/>
            <person name="Chen H."/>
            <person name="Zhou L."/>
            <person name="Ni X."/>
            <person name="Tian J."/>
            <person name="Zhou Y."/>
            <person name="Sheng Y."/>
            <person name="Liu T."/>
            <person name="Pan Y."/>
            <person name="Xia L."/>
            <person name="Li J."/>
            <person name="Zhao F."/>
            <person name="Cao W."/>
        </authorList>
    </citation>
    <scope>NUCLEOTIDE SEQUENCE</scope>
    <source>
        <strain evidence="1">Dsil-2018</strain>
    </source>
</reference>
<keyword evidence="2" id="KW-1185">Reference proteome</keyword>
<organism evidence="1 2">
    <name type="scientific">Dermacentor silvarum</name>
    <name type="common">Tick</name>
    <dbReference type="NCBI Taxonomy" id="543639"/>
    <lineage>
        <taxon>Eukaryota</taxon>
        <taxon>Metazoa</taxon>
        <taxon>Ecdysozoa</taxon>
        <taxon>Arthropoda</taxon>
        <taxon>Chelicerata</taxon>
        <taxon>Arachnida</taxon>
        <taxon>Acari</taxon>
        <taxon>Parasitiformes</taxon>
        <taxon>Ixodida</taxon>
        <taxon>Ixodoidea</taxon>
        <taxon>Ixodidae</taxon>
        <taxon>Rhipicephalinae</taxon>
        <taxon>Dermacentor</taxon>
    </lineage>
</organism>
<name>A0ACB8CUG7_DERSI</name>
<evidence type="ECO:0000313" key="2">
    <source>
        <dbReference type="Proteomes" id="UP000821865"/>
    </source>
</evidence>
<gene>
    <name evidence="1" type="ORF">HPB49_002431</name>
</gene>
<protein>
    <submittedName>
        <fullName evidence="1">Uncharacterized protein</fullName>
    </submittedName>
</protein>
<comment type="caution">
    <text evidence="1">The sequence shown here is derived from an EMBL/GenBank/DDBJ whole genome shotgun (WGS) entry which is preliminary data.</text>
</comment>
<accession>A0ACB8CUG7</accession>
<proteinExistence type="predicted"/>
<evidence type="ECO:0000313" key="1">
    <source>
        <dbReference type="EMBL" id="KAH7952895.1"/>
    </source>
</evidence>